<sequence length="172" mass="18554">MKIKTMLFSALLAFSVSGSAFAYTIAGGTDVGGIDSFLGKIENMNPSDPATEATWASGIVGTTLTFTGKSDPANFQVTVEDSGIVAFKLLTTPSYFLLKDARTHVLFKNEPNMDWGVFRLLDYFKDKENLQLSHLTEFNGGTVTVPEPGTLGLLGLGILGLLTVRRKLQRTA</sequence>
<dbReference type="InterPro" id="IPR013424">
    <property type="entry name" value="Ice-binding_C"/>
</dbReference>
<organism evidence="3 4">
    <name type="scientific">Marinobacter excellens LAMA 842</name>
    <dbReference type="NCBI Taxonomy" id="1306954"/>
    <lineage>
        <taxon>Bacteria</taxon>
        <taxon>Pseudomonadati</taxon>
        <taxon>Pseudomonadota</taxon>
        <taxon>Gammaproteobacteria</taxon>
        <taxon>Pseudomonadales</taxon>
        <taxon>Marinobacteraceae</taxon>
        <taxon>Marinobacter</taxon>
    </lineage>
</organism>
<dbReference type="Proteomes" id="UP000070282">
    <property type="component" value="Unassembled WGS sequence"/>
</dbReference>
<accession>A0A137S8Z4</accession>
<protein>
    <recommendedName>
        <fullName evidence="2">Ice-binding protein C-terminal domain-containing protein</fullName>
    </recommendedName>
</protein>
<dbReference type="PATRIC" id="fig|1306954.6.peg.844"/>
<keyword evidence="4" id="KW-1185">Reference proteome</keyword>
<dbReference type="RefSeq" id="WP_061332581.1">
    <property type="nucleotide sequence ID" value="NZ_LOCO01000013.1"/>
</dbReference>
<evidence type="ECO:0000313" key="3">
    <source>
        <dbReference type="EMBL" id="KXO08901.1"/>
    </source>
</evidence>
<feature type="chain" id="PRO_5007480370" description="Ice-binding protein C-terminal domain-containing protein" evidence="1">
    <location>
        <begin position="23"/>
        <end position="172"/>
    </location>
</feature>
<feature type="domain" description="Ice-binding protein C-terminal" evidence="2">
    <location>
        <begin position="144"/>
        <end position="167"/>
    </location>
</feature>
<dbReference type="AlphaFoldDB" id="A0A137S8Z4"/>
<comment type="caution">
    <text evidence="3">The sequence shown here is derived from an EMBL/GenBank/DDBJ whole genome shotgun (WGS) entry which is preliminary data.</text>
</comment>
<dbReference type="NCBIfam" id="TIGR02595">
    <property type="entry name" value="PEP_CTERM"/>
    <property type="match status" value="1"/>
</dbReference>
<dbReference type="EMBL" id="LOCO01000013">
    <property type="protein sequence ID" value="KXO08901.1"/>
    <property type="molecule type" value="Genomic_DNA"/>
</dbReference>
<gene>
    <name evidence="3" type="ORF">J122_2556</name>
</gene>
<evidence type="ECO:0000256" key="1">
    <source>
        <dbReference type="SAM" id="SignalP"/>
    </source>
</evidence>
<feature type="signal peptide" evidence="1">
    <location>
        <begin position="1"/>
        <end position="22"/>
    </location>
</feature>
<name>A0A137S8Z4_9GAMM</name>
<reference evidence="4" key="1">
    <citation type="submission" date="2015-12" db="EMBL/GenBank/DDBJ databases">
        <authorList>
            <person name="Lima A."/>
            <person name="Farahani Zayas N."/>
            <person name="Castro Da Silva M.A."/>
            <person name="Cabral A."/>
            <person name="Pessatti M.L."/>
        </authorList>
    </citation>
    <scope>NUCLEOTIDE SEQUENCE [LARGE SCALE GENOMIC DNA]</scope>
    <source>
        <strain evidence="4">LAMA 842</strain>
    </source>
</reference>
<proteinExistence type="predicted"/>
<evidence type="ECO:0000259" key="2">
    <source>
        <dbReference type="Pfam" id="PF07589"/>
    </source>
</evidence>
<keyword evidence="1" id="KW-0732">Signal</keyword>
<evidence type="ECO:0000313" key="4">
    <source>
        <dbReference type="Proteomes" id="UP000070282"/>
    </source>
</evidence>
<dbReference type="Pfam" id="PF07589">
    <property type="entry name" value="PEP-CTERM"/>
    <property type="match status" value="1"/>
</dbReference>